<dbReference type="NCBIfam" id="TIGR04183">
    <property type="entry name" value="Por_Secre_tail"/>
    <property type="match status" value="1"/>
</dbReference>
<feature type="chain" id="PRO_5026252424" evidence="2">
    <location>
        <begin position="19"/>
        <end position="560"/>
    </location>
</feature>
<dbReference type="InterPro" id="IPR026444">
    <property type="entry name" value="Secre_tail"/>
</dbReference>
<evidence type="ECO:0000259" key="3">
    <source>
        <dbReference type="Pfam" id="PF18962"/>
    </source>
</evidence>
<dbReference type="RefSeq" id="WP_140997861.1">
    <property type="nucleotide sequence ID" value="NZ_VDCZ01000006.1"/>
</dbReference>
<dbReference type="Pfam" id="PF18962">
    <property type="entry name" value="Por_Secre_tail"/>
    <property type="match status" value="1"/>
</dbReference>
<feature type="domain" description="Secretion system C-terminal sorting" evidence="3">
    <location>
        <begin position="494"/>
        <end position="558"/>
    </location>
</feature>
<evidence type="ECO:0000256" key="2">
    <source>
        <dbReference type="SAM" id="SignalP"/>
    </source>
</evidence>
<accession>A0A6I4ISF2</accession>
<gene>
    <name evidence="4" type="ORF">GOQ30_09985</name>
</gene>
<sequence length="560" mass="62547">MRTITLILFFFNAFLANAQYQFEQIADIWTGTNNSSPRDFVEYNGEIYFRATNQYQEELYKSNGLVGNIQMVKNINGGASSVPKPLFVFNNLLFFKATTTAEGEELWVTDGTESGTIMLKDIQPGNASSQVFETPRPLNQYFIKNGELYFTARDQPAAFSLWKTDGTPTGTVKVFDPVGFVFGDNFTEFNGKWYFTGRNTNAMNPELYVTDGTEAGTDLFAEINPSTSNTLAAGSNPRHFQVYDGYLYFAADNGTIGEELYRTDGITVELVADIFPNNLNPAFGKSSSPNGFYIFNNDLYFSANVYDVGLNQILGRELFRYNTTEGVVFIKDIFPGNLNGSLSYVRNYFFELNNELHFAACDGSNGSTIYEIYKTDGTTTGTVKAVDYSALGNTSFSSGLIDNKQYSIINNRMYFNHGSQQIWVTAGVNSQTQQLTNTGMPNVPISNLNFKPIVLNNSIYFGANSATNGVELWKLTESTLSNTDFLLMNDKIIVYPNPTNNSITIDVQNEDVSTEIYDLTGKLILKSKSKKIDISHFNNGIYILKLSTLHKSVTQKIVKY</sequence>
<keyword evidence="5" id="KW-1185">Reference proteome</keyword>
<proteinExistence type="predicted"/>
<comment type="caution">
    <text evidence="4">The sequence shown here is derived from an EMBL/GenBank/DDBJ whole genome shotgun (WGS) entry which is preliminary data.</text>
</comment>
<keyword evidence="1 2" id="KW-0732">Signal</keyword>
<dbReference type="EMBL" id="WQLW01000006">
    <property type="protein sequence ID" value="MVO09486.1"/>
    <property type="molecule type" value="Genomic_DNA"/>
</dbReference>
<protein>
    <submittedName>
        <fullName evidence="4">T9SS type A sorting domain-containing protein</fullName>
    </submittedName>
</protein>
<dbReference type="OrthoDB" id="1489153at2"/>
<organism evidence="4 5">
    <name type="scientific">Flavobacterium profundi</name>
    <dbReference type="NCBI Taxonomy" id="1774945"/>
    <lineage>
        <taxon>Bacteria</taxon>
        <taxon>Pseudomonadati</taxon>
        <taxon>Bacteroidota</taxon>
        <taxon>Flavobacteriia</taxon>
        <taxon>Flavobacteriales</taxon>
        <taxon>Flavobacteriaceae</taxon>
        <taxon>Flavobacterium</taxon>
    </lineage>
</organism>
<dbReference type="Proteomes" id="UP000431264">
    <property type="component" value="Unassembled WGS sequence"/>
</dbReference>
<reference evidence="5" key="1">
    <citation type="submission" date="2019-05" db="EMBL/GenBank/DDBJ databases">
        <title>Flavobacterium profundi sp. nov., isolated from a deep-sea seamount.</title>
        <authorList>
            <person name="Zhang D.-C."/>
        </authorList>
    </citation>
    <scope>NUCLEOTIDE SEQUENCE [LARGE SCALE GENOMIC DNA]</scope>
    <source>
        <strain evidence="5">TP390</strain>
    </source>
</reference>
<name>A0A6I4ISF2_9FLAO</name>
<feature type="signal peptide" evidence="2">
    <location>
        <begin position="1"/>
        <end position="18"/>
    </location>
</feature>
<evidence type="ECO:0000313" key="4">
    <source>
        <dbReference type="EMBL" id="MVO09486.1"/>
    </source>
</evidence>
<dbReference type="SUPFAM" id="SSF63825">
    <property type="entry name" value="YWTD domain"/>
    <property type="match status" value="1"/>
</dbReference>
<evidence type="ECO:0000256" key="1">
    <source>
        <dbReference type="ARBA" id="ARBA00022729"/>
    </source>
</evidence>
<evidence type="ECO:0000313" key="5">
    <source>
        <dbReference type="Proteomes" id="UP000431264"/>
    </source>
</evidence>
<dbReference type="AlphaFoldDB" id="A0A6I4ISF2"/>